<protein>
    <recommendedName>
        <fullName evidence="4">PEP-CTERM sorting domain-containing protein</fullName>
    </recommendedName>
</protein>
<dbReference type="Proteomes" id="UP000298438">
    <property type="component" value="Unassembled WGS sequence"/>
</dbReference>
<dbReference type="AlphaFoldDB" id="A0A4Y9SMW0"/>
<keyword evidence="3" id="KW-1185">Reference proteome</keyword>
<gene>
    <name evidence="2" type="ORF">E4L96_03045</name>
</gene>
<dbReference type="RefSeq" id="WP_135205759.1">
    <property type="nucleotide sequence ID" value="NZ_SPVF01000043.1"/>
</dbReference>
<feature type="chain" id="PRO_5021429093" description="PEP-CTERM sorting domain-containing protein" evidence="1">
    <location>
        <begin position="20"/>
        <end position="245"/>
    </location>
</feature>
<dbReference type="EMBL" id="SPVF01000043">
    <property type="protein sequence ID" value="TFW27995.1"/>
    <property type="molecule type" value="Genomic_DNA"/>
</dbReference>
<sequence>MRKSLCALVLLACGSAAQAQSSVSADLGMFRLDYEVIDSGNAGVAAQFTVLSQEAGRTDIRLDSMITAVQSEAIHWPSGGTIYEWLALNPIGPYLIESVVLHGWYDGALRVGAIPPGSTGDVGYAHNHAQIDVRDYRTTGTTWDDRSLQQDDIDHPWSFDMGIANRDEGSMALEVHGLANTDAASTYYDGYNGTAQSYAQLGLGEAVLTVFTSYQPIPEPPLWLMLAGGLPLVLLRRARAPARLR</sequence>
<evidence type="ECO:0008006" key="4">
    <source>
        <dbReference type="Google" id="ProtNLM"/>
    </source>
</evidence>
<evidence type="ECO:0000256" key="1">
    <source>
        <dbReference type="SAM" id="SignalP"/>
    </source>
</evidence>
<comment type="caution">
    <text evidence="2">The sequence shown here is derived from an EMBL/GenBank/DDBJ whole genome shotgun (WGS) entry which is preliminary data.</text>
</comment>
<organism evidence="2 3">
    <name type="scientific">Zemynaea arenosa</name>
    <dbReference type="NCBI Taxonomy" id="2561931"/>
    <lineage>
        <taxon>Bacteria</taxon>
        <taxon>Pseudomonadati</taxon>
        <taxon>Pseudomonadota</taxon>
        <taxon>Betaproteobacteria</taxon>
        <taxon>Burkholderiales</taxon>
        <taxon>Oxalobacteraceae</taxon>
        <taxon>Telluria group</taxon>
        <taxon>Zemynaea</taxon>
    </lineage>
</organism>
<keyword evidence="1" id="KW-0732">Signal</keyword>
<accession>A0A4Y9SMW0</accession>
<evidence type="ECO:0000313" key="3">
    <source>
        <dbReference type="Proteomes" id="UP000298438"/>
    </source>
</evidence>
<proteinExistence type="predicted"/>
<name>A0A4Y9SMW0_9BURK</name>
<evidence type="ECO:0000313" key="2">
    <source>
        <dbReference type="EMBL" id="TFW27995.1"/>
    </source>
</evidence>
<reference evidence="2 3" key="1">
    <citation type="submission" date="2019-03" db="EMBL/GenBank/DDBJ databases">
        <title>Draft Genome Sequence of Massilia arenosa sp. nov., a Novel Massilia Species Isolated from a Sandy-loam Maize Soil.</title>
        <authorList>
            <person name="Raths R."/>
            <person name="Peta V."/>
            <person name="Bucking H."/>
        </authorList>
    </citation>
    <scope>NUCLEOTIDE SEQUENCE [LARGE SCALE GENOMIC DNA]</scope>
    <source>
        <strain evidence="2 3">MC02</strain>
    </source>
</reference>
<feature type="signal peptide" evidence="1">
    <location>
        <begin position="1"/>
        <end position="19"/>
    </location>
</feature>